<dbReference type="InterPro" id="IPR050072">
    <property type="entry name" value="Peptidase_M20A"/>
</dbReference>
<sequence>MTSPASADLDLTQDVALLTAALIDAKSVSGEETALADAIERALRAQTSLSVVRDGDAIVARSGLGRSERVILAGHIDTVPLPTVDGARGTVPSSWDGEPGEGTLWGRGATDMKGGVAVQLALAARLFPAAGTHDAGASPAAPASPARDVTFVFYDHEEVEASKSGLGRLAANHPDLLAGDFAILLEPTNGTVEGGCNGTLRVEATTVGEAAHSARAWMGRNAIHAAAPILARLADYFPATVTVDGLDYRESLNAVGISGGTAGNVIPDRCTVTINYRFAPDKGIEEAEAAVRTLLEGFEVVRTDGAPGARPGLNHPAAAAFVAVVGRDPLPKYGWTDVARFSQLGVPAVNFGPGDALLAHKDDERVEAAAIRECLASLEAWLRA</sequence>
<dbReference type="Gene3D" id="3.30.70.360">
    <property type="match status" value="1"/>
</dbReference>
<dbReference type="STRING" id="37927.SA2016_2727"/>
<keyword evidence="6" id="KW-1185">Reference proteome</keyword>
<gene>
    <name evidence="5" type="ORF">SA2016_2727</name>
</gene>
<dbReference type="InterPro" id="IPR036264">
    <property type="entry name" value="Bact_exopeptidase_dim_dom"/>
</dbReference>
<dbReference type="GO" id="GO:0008777">
    <property type="term" value="F:acetylornithine deacetylase activity"/>
    <property type="evidence" value="ECO:0007669"/>
    <property type="project" value="TreeGrafter"/>
</dbReference>
<dbReference type="KEGG" id="satk:SA2016_2727"/>
<reference evidence="5 6" key="1">
    <citation type="submission" date="2016-02" db="EMBL/GenBank/DDBJ databases">
        <title>Complete genome of Sinomonas atrocyanea KCTC 3377.</title>
        <authorList>
            <person name="Kim K.M."/>
        </authorList>
    </citation>
    <scope>NUCLEOTIDE SEQUENCE [LARGE SCALE GENOMIC DNA]</scope>
    <source>
        <strain evidence="5 6">KCTC 3377</strain>
    </source>
</reference>
<evidence type="ECO:0000313" key="6">
    <source>
        <dbReference type="Proteomes" id="UP000070134"/>
    </source>
</evidence>
<dbReference type="GO" id="GO:0006526">
    <property type="term" value="P:L-arginine biosynthetic process"/>
    <property type="evidence" value="ECO:0007669"/>
    <property type="project" value="TreeGrafter"/>
</dbReference>
<dbReference type="SUPFAM" id="SSF53187">
    <property type="entry name" value="Zn-dependent exopeptidases"/>
    <property type="match status" value="1"/>
</dbReference>
<keyword evidence="2" id="KW-0378">Hydrolase</keyword>
<name>A0A127A6U2_9MICC</name>
<evidence type="ECO:0000256" key="2">
    <source>
        <dbReference type="ARBA" id="ARBA00022801"/>
    </source>
</evidence>
<dbReference type="InterPro" id="IPR011650">
    <property type="entry name" value="Peptidase_M20_dimer"/>
</dbReference>
<dbReference type="GO" id="GO:0046872">
    <property type="term" value="F:metal ion binding"/>
    <property type="evidence" value="ECO:0007669"/>
    <property type="project" value="UniProtKB-KW"/>
</dbReference>
<dbReference type="Pfam" id="PF07687">
    <property type="entry name" value="M20_dimer"/>
    <property type="match status" value="1"/>
</dbReference>
<dbReference type="PATRIC" id="fig|37927.3.peg.2804"/>
<dbReference type="EMBL" id="CP014518">
    <property type="protein sequence ID" value="AMM33392.1"/>
    <property type="molecule type" value="Genomic_DNA"/>
</dbReference>
<dbReference type="GO" id="GO:0009014">
    <property type="term" value="F:succinyl-diaminopimelate desuccinylase activity"/>
    <property type="evidence" value="ECO:0007669"/>
    <property type="project" value="UniProtKB-UniRule"/>
</dbReference>
<dbReference type="NCBIfam" id="TIGR01900">
    <property type="entry name" value="dapE-gram_pos"/>
    <property type="match status" value="1"/>
</dbReference>
<dbReference type="InterPro" id="IPR002933">
    <property type="entry name" value="Peptidase_M20"/>
</dbReference>
<dbReference type="PANTHER" id="PTHR43808:SF31">
    <property type="entry name" value="N-ACETYL-L-CITRULLINE DEACETYLASE"/>
    <property type="match status" value="1"/>
</dbReference>
<proteinExistence type="predicted"/>
<organism evidence="5 6">
    <name type="scientific">Sinomonas atrocyanea</name>
    <dbReference type="NCBI Taxonomy" id="37927"/>
    <lineage>
        <taxon>Bacteria</taxon>
        <taxon>Bacillati</taxon>
        <taxon>Actinomycetota</taxon>
        <taxon>Actinomycetes</taxon>
        <taxon>Micrococcales</taxon>
        <taxon>Micrococcaceae</taxon>
        <taxon>Sinomonas</taxon>
    </lineage>
</organism>
<dbReference type="Pfam" id="PF01546">
    <property type="entry name" value="Peptidase_M20"/>
    <property type="match status" value="1"/>
</dbReference>
<evidence type="ECO:0000256" key="3">
    <source>
        <dbReference type="NCBIfam" id="TIGR01900"/>
    </source>
</evidence>
<dbReference type="PANTHER" id="PTHR43808">
    <property type="entry name" value="ACETYLORNITHINE DEACETYLASE"/>
    <property type="match status" value="1"/>
</dbReference>
<evidence type="ECO:0000259" key="4">
    <source>
        <dbReference type="Pfam" id="PF07687"/>
    </source>
</evidence>
<keyword evidence="1" id="KW-0479">Metal-binding</keyword>
<dbReference type="SUPFAM" id="SSF55031">
    <property type="entry name" value="Bacterial exopeptidase dimerisation domain"/>
    <property type="match status" value="1"/>
</dbReference>
<evidence type="ECO:0000256" key="1">
    <source>
        <dbReference type="ARBA" id="ARBA00022723"/>
    </source>
</evidence>
<feature type="domain" description="Peptidase M20 dimerisation" evidence="4">
    <location>
        <begin position="198"/>
        <end position="296"/>
    </location>
</feature>
<dbReference type="EC" id="3.5.1.18" evidence="3"/>
<evidence type="ECO:0000313" key="5">
    <source>
        <dbReference type="EMBL" id="AMM33392.1"/>
    </source>
</evidence>
<dbReference type="Gene3D" id="3.40.630.10">
    <property type="entry name" value="Zn peptidases"/>
    <property type="match status" value="1"/>
</dbReference>
<accession>A0A127A6U2</accession>
<dbReference type="Proteomes" id="UP000070134">
    <property type="component" value="Chromosome"/>
</dbReference>
<protein>
    <recommendedName>
        <fullName evidence="3">Succinyl-diaminopimelate desuccinylase</fullName>
        <ecNumber evidence="3">3.5.1.18</ecNumber>
    </recommendedName>
</protein>
<dbReference type="GO" id="GO:0009089">
    <property type="term" value="P:lysine biosynthetic process via diaminopimelate"/>
    <property type="evidence" value="ECO:0007669"/>
    <property type="project" value="UniProtKB-UniRule"/>
</dbReference>
<dbReference type="RefSeq" id="WP_066498989.1">
    <property type="nucleotide sequence ID" value="NZ_BJMO01000005.1"/>
</dbReference>
<dbReference type="InterPro" id="IPR010174">
    <property type="entry name" value="Succinyl-DAP_deSuclase_DapE"/>
</dbReference>
<dbReference type="AlphaFoldDB" id="A0A127A6U2"/>